<sequence length="174" mass="18319">MALLDEIQRFPGALARDEMALAATRGLPAAGLADALSRPEFLVTPVSGDWTAARLRALLASLHGLDAVGVLACLSAEDLVADDTPDRALRDWLDGGIPPLWTSRRRGSRYAALDGTLTVGDRTLVSVVDEGAHLQPAEMLAHSLRDNGILLVTPIADDVAALVRSAGLLPSPWA</sequence>
<evidence type="ECO:0000313" key="2">
    <source>
        <dbReference type="Proteomes" id="UP001501116"/>
    </source>
</evidence>
<comment type="caution">
    <text evidence="1">The sequence shown here is derived from an EMBL/GenBank/DDBJ whole genome shotgun (WGS) entry which is preliminary data.</text>
</comment>
<dbReference type="Proteomes" id="UP001501116">
    <property type="component" value="Unassembled WGS sequence"/>
</dbReference>
<reference evidence="1 2" key="1">
    <citation type="journal article" date="2019" name="Int. J. Syst. Evol. Microbiol.">
        <title>The Global Catalogue of Microorganisms (GCM) 10K type strain sequencing project: providing services to taxonomists for standard genome sequencing and annotation.</title>
        <authorList>
            <consortium name="The Broad Institute Genomics Platform"/>
            <consortium name="The Broad Institute Genome Sequencing Center for Infectious Disease"/>
            <person name="Wu L."/>
            <person name="Ma J."/>
        </authorList>
    </citation>
    <scope>NUCLEOTIDE SEQUENCE [LARGE SCALE GENOMIC DNA]</scope>
    <source>
        <strain evidence="1 2">JCM 14545</strain>
    </source>
</reference>
<organism evidence="1 2">
    <name type="scientific">Amycolatopsis minnesotensis</name>
    <dbReference type="NCBI Taxonomy" id="337894"/>
    <lineage>
        <taxon>Bacteria</taxon>
        <taxon>Bacillati</taxon>
        <taxon>Actinomycetota</taxon>
        <taxon>Actinomycetes</taxon>
        <taxon>Pseudonocardiales</taxon>
        <taxon>Pseudonocardiaceae</taxon>
        <taxon>Amycolatopsis</taxon>
    </lineage>
</organism>
<gene>
    <name evidence="1" type="ORF">GCM10009754_33920</name>
</gene>
<protein>
    <submittedName>
        <fullName evidence="1">Uncharacterized protein</fullName>
    </submittedName>
</protein>
<dbReference type="InterPro" id="IPR049252">
    <property type="entry name" value="DUF6885"/>
</dbReference>
<keyword evidence="2" id="KW-1185">Reference proteome</keyword>
<dbReference type="Pfam" id="PF21819">
    <property type="entry name" value="DUF6885"/>
    <property type="match status" value="1"/>
</dbReference>
<name>A0ABN2QZ16_9PSEU</name>
<dbReference type="EMBL" id="BAAANN010000012">
    <property type="protein sequence ID" value="GAA1960532.1"/>
    <property type="molecule type" value="Genomic_DNA"/>
</dbReference>
<accession>A0ABN2QZ16</accession>
<evidence type="ECO:0000313" key="1">
    <source>
        <dbReference type="EMBL" id="GAA1960532.1"/>
    </source>
</evidence>
<proteinExistence type="predicted"/>